<evidence type="ECO:0000256" key="1">
    <source>
        <dbReference type="SAM" id="Coils"/>
    </source>
</evidence>
<sequence length="151" mass="16483">MTEQLATLIEKGKDLQILRQITTATHSPHANADIRPEDSVSNAGSHDGSRLSTCSRASSKSSIRSSASAKSNTAARKAILKAEAAALERLYAIQEEELHLQQRKRQLELQTSIAKANAEERVYAAAQAEAMNNLYTVNDVEDVSQQEVTFS</sequence>
<dbReference type="EMBL" id="CACRXK020006236">
    <property type="protein sequence ID" value="CAB4008814.1"/>
    <property type="molecule type" value="Genomic_DNA"/>
</dbReference>
<evidence type="ECO:0000313" key="3">
    <source>
        <dbReference type="EMBL" id="CAB4008814.1"/>
    </source>
</evidence>
<feature type="compositionally biased region" description="Low complexity" evidence="2">
    <location>
        <begin position="50"/>
        <end position="74"/>
    </location>
</feature>
<dbReference type="AlphaFoldDB" id="A0A6S7HT79"/>
<proteinExistence type="predicted"/>
<feature type="region of interest" description="Disordered" evidence="2">
    <location>
        <begin position="26"/>
        <end position="74"/>
    </location>
</feature>
<protein>
    <submittedName>
        <fullName evidence="3">Uncharacterized protein</fullName>
    </submittedName>
</protein>
<organism evidence="3 4">
    <name type="scientific">Paramuricea clavata</name>
    <name type="common">Red gorgonian</name>
    <name type="synonym">Violescent sea-whip</name>
    <dbReference type="NCBI Taxonomy" id="317549"/>
    <lineage>
        <taxon>Eukaryota</taxon>
        <taxon>Metazoa</taxon>
        <taxon>Cnidaria</taxon>
        <taxon>Anthozoa</taxon>
        <taxon>Octocorallia</taxon>
        <taxon>Malacalcyonacea</taxon>
        <taxon>Plexauridae</taxon>
        <taxon>Paramuricea</taxon>
    </lineage>
</organism>
<comment type="caution">
    <text evidence="3">The sequence shown here is derived from an EMBL/GenBank/DDBJ whole genome shotgun (WGS) entry which is preliminary data.</text>
</comment>
<reference evidence="3" key="1">
    <citation type="submission" date="2020-04" db="EMBL/GenBank/DDBJ databases">
        <authorList>
            <person name="Alioto T."/>
            <person name="Alioto T."/>
            <person name="Gomez Garrido J."/>
        </authorList>
    </citation>
    <scope>NUCLEOTIDE SEQUENCE</scope>
    <source>
        <strain evidence="3">A484AB</strain>
    </source>
</reference>
<dbReference type="Proteomes" id="UP001152795">
    <property type="component" value="Unassembled WGS sequence"/>
</dbReference>
<feature type="coiled-coil region" evidence="1">
    <location>
        <begin position="77"/>
        <end position="104"/>
    </location>
</feature>
<gene>
    <name evidence="3" type="ORF">PACLA_8A069225</name>
</gene>
<evidence type="ECO:0000256" key="2">
    <source>
        <dbReference type="SAM" id="MobiDB-lite"/>
    </source>
</evidence>
<keyword evidence="1" id="KW-0175">Coiled coil</keyword>
<name>A0A6S7HT79_PARCT</name>
<accession>A0A6S7HT79</accession>
<keyword evidence="4" id="KW-1185">Reference proteome</keyword>
<evidence type="ECO:0000313" key="4">
    <source>
        <dbReference type="Proteomes" id="UP001152795"/>
    </source>
</evidence>